<dbReference type="SUPFAM" id="SSF48452">
    <property type="entry name" value="TPR-like"/>
    <property type="match status" value="1"/>
</dbReference>
<dbReference type="Proteomes" id="UP000996601">
    <property type="component" value="Unassembled WGS sequence"/>
</dbReference>
<name>A0ABT1R4E8_9HYPH</name>
<dbReference type="EMBL" id="WHSB02000003">
    <property type="protein sequence ID" value="MCQ4630048.1"/>
    <property type="molecule type" value="Genomic_DNA"/>
</dbReference>
<dbReference type="Gene3D" id="1.25.40.10">
    <property type="entry name" value="Tetratricopeptide repeat domain"/>
    <property type="match status" value="1"/>
</dbReference>
<evidence type="ECO:0000256" key="1">
    <source>
        <dbReference type="SAM" id="MobiDB-lite"/>
    </source>
</evidence>
<keyword evidence="3" id="KW-1185">Reference proteome</keyword>
<evidence type="ECO:0000313" key="2">
    <source>
        <dbReference type="EMBL" id="MCQ4630048.1"/>
    </source>
</evidence>
<dbReference type="RefSeq" id="WP_256116265.1">
    <property type="nucleotide sequence ID" value="NZ_WHSB02000003.1"/>
</dbReference>
<organism evidence="2 3">
    <name type="scientific">Shinella lacus</name>
    <dbReference type="NCBI Taxonomy" id="2654216"/>
    <lineage>
        <taxon>Bacteria</taxon>
        <taxon>Pseudomonadati</taxon>
        <taxon>Pseudomonadota</taxon>
        <taxon>Alphaproteobacteria</taxon>
        <taxon>Hyphomicrobiales</taxon>
        <taxon>Rhizobiaceae</taxon>
        <taxon>Shinella</taxon>
    </lineage>
</organism>
<comment type="caution">
    <text evidence="2">The sequence shown here is derived from an EMBL/GenBank/DDBJ whole genome shotgun (WGS) entry which is preliminary data.</text>
</comment>
<evidence type="ECO:0000313" key="3">
    <source>
        <dbReference type="Proteomes" id="UP000996601"/>
    </source>
</evidence>
<feature type="region of interest" description="Disordered" evidence="1">
    <location>
        <begin position="1"/>
        <end position="20"/>
    </location>
</feature>
<dbReference type="InterPro" id="IPR011990">
    <property type="entry name" value="TPR-like_helical_dom_sf"/>
</dbReference>
<proteinExistence type="predicted"/>
<reference evidence="2" key="1">
    <citation type="submission" date="2021-07" db="EMBL/GenBank/DDBJ databases">
        <title>Shinella sp. nov., a novel member of the genus Shinella from water.</title>
        <authorList>
            <person name="Deng Y."/>
        </authorList>
    </citation>
    <scope>NUCLEOTIDE SEQUENCE</scope>
    <source>
        <strain evidence="2">CPCC 100929</strain>
    </source>
</reference>
<gene>
    <name evidence="2" type="ORF">GB927_008390</name>
</gene>
<protein>
    <submittedName>
        <fullName evidence="2">Tetratricopeptide repeat protein</fullName>
    </submittedName>
</protein>
<accession>A0ABT1R4E8</accession>
<sequence length="413" mass="45891">MPAYPLGPEHSAARSTGPASFAGAPLEAPNQFLPNPRIALLPPLTRKAKAAEVALARALIDDITMGLCAMRTVSVVAPHTASCLRNEPDWLDHLERNKVQYILDARSTPEGLLLQLVFLPSDTMIWAARYALHVAVLPDQRREIARAVTVQLAQELERNEVFYADYVRNARAYHLYLRGLDRLKAVTLADSLWAREAFLQALEEHKDFAPALSGLSRTFTMEWLLRGRDDQALLQAAENAACEAIRQNPLSPLGHRERGVARLYQGGVEESVEALSTSVSLGPHYADAIYSLADSLVHASRPLEGLATIERALALNFIPPDTYLWSAAGACFFLERYEEAIDFVQRMKVSAPAARLAAAAWGMLDNVQEAAAERRRVLQLNPDFDLETWLAAIPIKERWQKDMYRTGLKKAGF</sequence>